<keyword evidence="2" id="KW-1185">Reference proteome</keyword>
<feature type="non-terminal residue" evidence="1">
    <location>
        <position position="1"/>
    </location>
</feature>
<comment type="caution">
    <text evidence="1">The sequence shown here is derived from an EMBL/GenBank/DDBJ whole genome shotgun (WGS) entry which is preliminary data.</text>
</comment>
<dbReference type="AlphaFoldDB" id="A0AAV7UID4"/>
<protein>
    <submittedName>
        <fullName evidence="1">Uncharacterized protein</fullName>
    </submittedName>
</protein>
<accession>A0AAV7UID4</accession>
<evidence type="ECO:0000313" key="1">
    <source>
        <dbReference type="EMBL" id="KAJ1188391.1"/>
    </source>
</evidence>
<proteinExistence type="predicted"/>
<feature type="non-terminal residue" evidence="1">
    <location>
        <position position="53"/>
    </location>
</feature>
<organism evidence="1 2">
    <name type="scientific">Pleurodeles waltl</name>
    <name type="common">Iberian ribbed newt</name>
    <dbReference type="NCBI Taxonomy" id="8319"/>
    <lineage>
        <taxon>Eukaryota</taxon>
        <taxon>Metazoa</taxon>
        <taxon>Chordata</taxon>
        <taxon>Craniata</taxon>
        <taxon>Vertebrata</taxon>
        <taxon>Euteleostomi</taxon>
        <taxon>Amphibia</taxon>
        <taxon>Batrachia</taxon>
        <taxon>Caudata</taxon>
        <taxon>Salamandroidea</taxon>
        <taxon>Salamandridae</taxon>
        <taxon>Pleurodelinae</taxon>
        <taxon>Pleurodeles</taxon>
    </lineage>
</organism>
<sequence length="53" mass="6026">VQRRRGSRWQVERSPVVRGCSVSSAEDLDYQLGTQGCTCNRDAAVWLRRCPLC</sequence>
<reference evidence="1" key="1">
    <citation type="journal article" date="2022" name="bioRxiv">
        <title>Sequencing and chromosome-scale assembly of the giantPleurodeles waltlgenome.</title>
        <authorList>
            <person name="Brown T."/>
            <person name="Elewa A."/>
            <person name="Iarovenko S."/>
            <person name="Subramanian E."/>
            <person name="Araus A.J."/>
            <person name="Petzold A."/>
            <person name="Susuki M."/>
            <person name="Suzuki K.-i.T."/>
            <person name="Hayashi T."/>
            <person name="Toyoda A."/>
            <person name="Oliveira C."/>
            <person name="Osipova E."/>
            <person name="Leigh N.D."/>
            <person name="Simon A."/>
            <person name="Yun M.H."/>
        </authorList>
    </citation>
    <scope>NUCLEOTIDE SEQUENCE</scope>
    <source>
        <strain evidence="1">20211129_DDA</strain>
        <tissue evidence="1">Liver</tissue>
    </source>
</reference>
<dbReference type="EMBL" id="JANPWB010000005">
    <property type="protein sequence ID" value="KAJ1188391.1"/>
    <property type="molecule type" value="Genomic_DNA"/>
</dbReference>
<name>A0AAV7UID4_PLEWA</name>
<dbReference type="Proteomes" id="UP001066276">
    <property type="component" value="Chromosome 3_1"/>
</dbReference>
<gene>
    <name evidence="1" type="ORF">NDU88_005152</name>
</gene>
<evidence type="ECO:0000313" key="2">
    <source>
        <dbReference type="Proteomes" id="UP001066276"/>
    </source>
</evidence>